<reference evidence="3 4" key="1">
    <citation type="submission" date="2023-12" db="EMBL/GenBank/DDBJ databases">
        <title>novel species in genus Nocarida.</title>
        <authorList>
            <person name="Li Z."/>
        </authorList>
    </citation>
    <scope>NUCLEOTIDE SEQUENCE [LARGE SCALE GENOMIC DNA]</scope>
    <source>
        <strain evidence="3 4">CDC186</strain>
    </source>
</reference>
<dbReference type="PANTHER" id="PTHR30204">
    <property type="entry name" value="REDOX-CYCLING DRUG-SENSING TRANSCRIPTIONAL ACTIVATOR SOXR"/>
    <property type="match status" value="1"/>
</dbReference>
<dbReference type="InterPro" id="IPR000551">
    <property type="entry name" value="MerR-type_HTH_dom"/>
</dbReference>
<evidence type="ECO:0000313" key="3">
    <source>
        <dbReference type="EMBL" id="MEB3514161.1"/>
    </source>
</evidence>
<dbReference type="PANTHER" id="PTHR30204:SF97">
    <property type="entry name" value="MERR FAMILY REGULATORY PROTEIN"/>
    <property type="match status" value="1"/>
</dbReference>
<dbReference type="InterPro" id="IPR047057">
    <property type="entry name" value="MerR_fam"/>
</dbReference>
<keyword evidence="1" id="KW-0238">DNA-binding</keyword>
<evidence type="ECO:0000259" key="2">
    <source>
        <dbReference type="PROSITE" id="PS50937"/>
    </source>
</evidence>
<organism evidence="3 4">
    <name type="scientific">Nocardia implantans</name>
    <dbReference type="NCBI Taxonomy" id="3108168"/>
    <lineage>
        <taxon>Bacteria</taxon>
        <taxon>Bacillati</taxon>
        <taxon>Actinomycetota</taxon>
        <taxon>Actinomycetes</taxon>
        <taxon>Mycobacteriales</taxon>
        <taxon>Nocardiaceae</taxon>
        <taxon>Nocardia</taxon>
    </lineage>
</organism>
<dbReference type="SMART" id="SM00422">
    <property type="entry name" value="HTH_MERR"/>
    <property type="match status" value="1"/>
</dbReference>
<name>A0ABU6B385_9NOCA</name>
<dbReference type="EMBL" id="JAYKYQ010000016">
    <property type="protein sequence ID" value="MEB3514161.1"/>
    <property type="molecule type" value="Genomic_DNA"/>
</dbReference>
<feature type="domain" description="HTH merR-type" evidence="2">
    <location>
        <begin position="13"/>
        <end position="82"/>
    </location>
</feature>
<dbReference type="SUPFAM" id="SSF52242">
    <property type="entry name" value="Cobalamin (vitamin B12)-binding domain"/>
    <property type="match status" value="1"/>
</dbReference>
<sequence>MPAGPVPVSDAAGYTVRAVAERLGIPTATLRSWNRRYDIGPPQHRPGKHRLYTEADIAMLERMLTLIRTGASPAGAAAAVRGPAPALGRREALLEAAFALDTTAVSDRIEAHVRAFGVVDTWNLLCRPAFADIVERQLSGEGCIDVEHLLSWCVISVLQRTNPPSAPAGTTPVVLACTSGETHSLPLEVLRAALAERGVGARMLGADVPAAALADTLARFDRPAAVLLWSQQESTALTSAVRACLGAGARVLVGGPGWEAVFLPDGVERVDSLLDAADLLAVRASDG</sequence>
<dbReference type="RefSeq" id="WP_195081914.1">
    <property type="nucleotide sequence ID" value="NZ_JAYESH010000009.1"/>
</dbReference>
<gene>
    <name evidence="3" type="ORF">U3653_29410</name>
</gene>
<dbReference type="Gene3D" id="1.10.1660.10">
    <property type="match status" value="1"/>
</dbReference>
<dbReference type="Gene3D" id="1.10.1240.10">
    <property type="entry name" value="Methionine synthase domain"/>
    <property type="match status" value="1"/>
</dbReference>
<dbReference type="PROSITE" id="PS50937">
    <property type="entry name" value="HTH_MERR_2"/>
    <property type="match status" value="1"/>
</dbReference>
<dbReference type="Proteomes" id="UP001348098">
    <property type="component" value="Unassembled WGS sequence"/>
</dbReference>
<keyword evidence="4" id="KW-1185">Reference proteome</keyword>
<dbReference type="Pfam" id="PF13411">
    <property type="entry name" value="MerR_1"/>
    <property type="match status" value="1"/>
</dbReference>
<dbReference type="InterPro" id="IPR036594">
    <property type="entry name" value="Meth_synthase_dom"/>
</dbReference>
<dbReference type="Gene3D" id="3.40.50.280">
    <property type="entry name" value="Cobalamin-binding domain"/>
    <property type="match status" value="1"/>
</dbReference>
<comment type="caution">
    <text evidence="3">The sequence shown here is derived from an EMBL/GenBank/DDBJ whole genome shotgun (WGS) entry which is preliminary data.</text>
</comment>
<dbReference type="InterPro" id="IPR009061">
    <property type="entry name" value="DNA-bd_dom_put_sf"/>
</dbReference>
<dbReference type="SUPFAM" id="SSF46955">
    <property type="entry name" value="Putative DNA-binding domain"/>
    <property type="match status" value="1"/>
</dbReference>
<accession>A0ABU6B385</accession>
<evidence type="ECO:0000256" key="1">
    <source>
        <dbReference type="ARBA" id="ARBA00023125"/>
    </source>
</evidence>
<evidence type="ECO:0000313" key="4">
    <source>
        <dbReference type="Proteomes" id="UP001348098"/>
    </source>
</evidence>
<protein>
    <submittedName>
        <fullName evidence="3">MerR family transcriptional regulator</fullName>
    </submittedName>
</protein>
<proteinExistence type="predicted"/>
<dbReference type="InterPro" id="IPR036724">
    <property type="entry name" value="Cobalamin-bd_sf"/>
</dbReference>